<sequence>MSYLEQKMPEGKVFKDPVHGLVHVGDQIIWDLIATSEFQRLRRIRQLGTTSLTFHGAEHSRFNHSLGVYEIVREILDITFAEDTFTPLERITALCAALLHDLGHGPFSHAFEKVFHTDHEEFTQSILTGNTEVRSVLLRGGREFPFLVASVINKTHPNQTLVKLISSQLDADRMDYLLRDAYYTGVSYGKFDLERILRVLRPSPDGNGVIIKESGMHAVEDYLMSRYQMYQQVYFHPVSRSGEVLLWKILDRAKSLYQAGYEFSVNPSQVLPFFEEDITLDEYLALDDSILMFYFSIWQNEKDKILSDLCNRFLTRRLLSYVDYEPSSDQDFYNQMKGLFEKAEVDPAYYLVIDYSSDLPYDLYKPGASTGKSPIQLLMRNGELHELSTESPIVESIGGKIRTDVKLYFPLDFIENGRIPAEIAKEIVTLIHKKEVQ</sequence>
<dbReference type="EMBL" id="AODF01000010">
    <property type="protein sequence ID" value="EUJ32739.1"/>
    <property type="molecule type" value="Genomic_DNA"/>
</dbReference>
<dbReference type="Proteomes" id="UP000019249">
    <property type="component" value="Unassembled WGS sequence"/>
</dbReference>
<evidence type="ECO:0000259" key="1">
    <source>
        <dbReference type="PROSITE" id="PS51831"/>
    </source>
</evidence>
<dbReference type="Pfam" id="PF01966">
    <property type="entry name" value="HD"/>
    <property type="match status" value="1"/>
</dbReference>
<comment type="caution">
    <text evidence="2">The sequence shown here is derived from an EMBL/GenBank/DDBJ whole genome shotgun (WGS) entry which is preliminary data.</text>
</comment>
<dbReference type="InterPro" id="IPR045509">
    <property type="entry name" value="HD_assoc_2"/>
</dbReference>
<dbReference type="InterPro" id="IPR003607">
    <property type="entry name" value="HD/PDEase_dom"/>
</dbReference>
<dbReference type="SMART" id="SM00471">
    <property type="entry name" value="HDc"/>
    <property type="match status" value="1"/>
</dbReference>
<name>A0ABN0RG50_9LIST</name>
<protein>
    <recommendedName>
        <fullName evidence="1">HD domain-containing protein</fullName>
    </recommendedName>
</protein>
<dbReference type="PANTHER" id="PTHR11373">
    <property type="entry name" value="DEOXYNUCLEOSIDE TRIPHOSPHATE TRIPHOSPHOHYDROLASE"/>
    <property type="match status" value="1"/>
</dbReference>
<evidence type="ECO:0000313" key="3">
    <source>
        <dbReference type="Proteomes" id="UP000019249"/>
    </source>
</evidence>
<dbReference type="InterPro" id="IPR006674">
    <property type="entry name" value="HD_domain"/>
</dbReference>
<dbReference type="InterPro" id="IPR050135">
    <property type="entry name" value="dGTPase-like"/>
</dbReference>
<dbReference type="Pfam" id="PF19276">
    <property type="entry name" value="HD_assoc_2"/>
    <property type="match status" value="1"/>
</dbReference>
<proteinExistence type="predicted"/>
<reference evidence="2 3" key="1">
    <citation type="journal article" date="2014" name="Int. J. Syst. Evol. Microbiol.">
        <title>Listeria floridensis sp. nov., Listeria aquatica sp. nov., Listeria cornellensis sp. nov., Listeria riparia sp. nov. and Listeria grandensis sp. nov., from agricultural and natural environments.</title>
        <authorList>
            <person name="den Bakker H.C."/>
            <person name="Warchocki S."/>
            <person name="Wright E.M."/>
            <person name="Allred A.F."/>
            <person name="Ahlstrom C."/>
            <person name="Manuel C.S."/>
            <person name="Stasiewicz M.J."/>
            <person name="Burrell A."/>
            <person name="Roof S."/>
            <person name="Strawn L."/>
            <person name="Fortes E.D."/>
            <person name="Nightingale K.K."/>
            <person name="Kephart D."/>
            <person name="Wiedmann M."/>
        </authorList>
    </citation>
    <scope>NUCLEOTIDE SEQUENCE [LARGE SCALE GENOMIC DNA]</scope>
    <source>
        <strain evidence="2 3">FSL S10-1187</strain>
    </source>
</reference>
<dbReference type="SUPFAM" id="SSF109604">
    <property type="entry name" value="HD-domain/PDEase-like"/>
    <property type="match status" value="1"/>
</dbReference>
<dbReference type="RefSeq" id="WP_036096963.1">
    <property type="nucleotide sequence ID" value="NZ_AODF01000010.1"/>
</dbReference>
<dbReference type="CDD" id="cd00077">
    <property type="entry name" value="HDc"/>
    <property type="match status" value="1"/>
</dbReference>
<keyword evidence="3" id="KW-1185">Reference proteome</keyword>
<accession>A0ABN0RG50</accession>
<feature type="domain" description="HD" evidence="1">
    <location>
        <begin position="61"/>
        <end position="177"/>
    </location>
</feature>
<dbReference type="Gene3D" id="1.10.3210.10">
    <property type="entry name" value="Hypothetical protein af1432"/>
    <property type="match status" value="1"/>
</dbReference>
<organism evidence="2 3">
    <name type="scientific">Listeria floridensis FSL S10-1187</name>
    <dbReference type="NCBI Taxonomy" id="1265817"/>
    <lineage>
        <taxon>Bacteria</taxon>
        <taxon>Bacillati</taxon>
        <taxon>Bacillota</taxon>
        <taxon>Bacilli</taxon>
        <taxon>Bacillales</taxon>
        <taxon>Listeriaceae</taxon>
        <taxon>Listeria</taxon>
    </lineage>
</organism>
<evidence type="ECO:0000313" key="2">
    <source>
        <dbReference type="EMBL" id="EUJ32739.1"/>
    </source>
</evidence>
<gene>
    <name evidence="2" type="ORF">MFLO_06519</name>
</gene>
<dbReference type="PROSITE" id="PS51831">
    <property type="entry name" value="HD"/>
    <property type="match status" value="1"/>
</dbReference>
<dbReference type="PANTHER" id="PTHR11373:SF4">
    <property type="entry name" value="DEOXYNUCLEOSIDE TRIPHOSPHATE TRIPHOSPHOHYDROLASE SAMHD1"/>
    <property type="match status" value="1"/>
</dbReference>